<gene>
    <name evidence="1" type="ORF">OICFNHDK_0188</name>
</gene>
<dbReference type="EMBL" id="BPQF01000001">
    <property type="protein sequence ID" value="GJD37750.1"/>
    <property type="molecule type" value="Genomic_DNA"/>
</dbReference>
<evidence type="ECO:0000313" key="2">
    <source>
        <dbReference type="Proteomes" id="UP001055307"/>
    </source>
</evidence>
<dbReference type="AlphaFoldDB" id="A0AAV4Z2F3"/>
<protein>
    <submittedName>
        <fullName evidence="1">Uncharacterized protein</fullName>
    </submittedName>
</protein>
<accession>A0AAV4Z2F3</accession>
<dbReference type="Proteomes" id="UP001055307">
    <property type="component" value="Unassembled WGS sequence"/>
</dbReference>
<sequence length="94" mass="10111">MSDHALASLHEDLRTEPLQEAIRDKLRELVEAGAQPADVGEMALVVASSLMLDVEGIAKTAVRLLTAGTSLANISPELQGMARNKDATSRNRHH</sequence>
<comment type="caution">
    <text evidence="1">The sequence shown here is derived from an EMBL/GenBank/DDBJ whole genome shotgun (WGS) entry which is preliminary data.</text>
</comment>
<proteinExistence type="predicted"/>
<evidence type="ECO:0000313" key="1">
    <source>
        <dbReference type="EMBL" id="GJD37750.1"/>
    </source>
</evidence>
<reference evidence="1" key="2">
    <citation type="submission" date="2021-08" db="EMBL/GenBank/DDBJ databases">
        <authorList>
            <person name="Tani A."/>
            <person name="Ola A."/>
            <person name="Ogura Y."/>
            <person name="Katsura K."/>
            <person name="Hayashi T."/>
        </authorList>
    </citation>
    <scope>NUCLEOTIDE SEQUENCE</scope>
    <source>
        <strain evidence="1">DSM 21893</strain>
    </source>
</reference>
<name>A0AAV4Z2F3_9HYPH</name>
<organism evidence="1 2">
    <name type="scientific">Methylobacterium bullatum</name>
    <dbReference type="NCBI Taxonomy" id="570505"/>
    <lineage>
        <taxon>Bacteria</taxon>
        <taxon>Pseudomonadati</taxon>
        <taxon>Pseudomonadota</taxon>
        <taxon>Alphaproteobacteria</taxon>
        <taxon>Hyphomicrobiales</taxon>
        <taxon>Methylobacteriaceae</taxon>
        <taxon>Methylobacterium</taxon>
    </lineage>
</organism>
<keyword evidence="2" id="KW-1185">Reference proteome</keyword>
<reference evidence="1" key="1">
    <citation type="journal article" date="2016" name="Front. Microbiol.">
        <title>Genome Sequence of the Piezophilic, Mesophilic Sulfate-Reducing Bacterium Desulfovibrio indicus J2T.</title>
        <authorList>
            <person name="Cao J."/>
            <person name="Maignien L."/>
            <person name="Shao Z."/>
            <person name="Alain K."/>
            <person name="Jebbar M."/>
        </authorList>
    </citation>
    <scope>NUCLEOTIDE SEQUENCE</scope>
    <source>
        <strain evidence="1">DSM 21893</strain>
    </source>
</reference>
<dbReference type="RefSeq" id="WP_192216203.1">
    <property type="nucleotide sequence ID" value="NZ_BPQF01000001.1"/>
</dbReference>